<feature type="domain" description="Reverse transcriptase zinc-binding" evidence="1">
    <location>
        <begin position="171"/>
        <end position="256"/>
    </location>
</feature>
<comment type="caution">
    <text evidence="2">The sequence shown here is derived from an EMBL/GenBank/DDBJ whole genome shotgun (WGS) entry which is preliminary data.</text>
</comment>
<dbReference type="OrthoDB" id="1727818at2759"/>
<dbReference type="AlphaFoldDB" id="A0A2U1M1R5"/>
<protein>
    <submittedName>
        <fullName evidence="2">RNA-directed DNA polymerase, eukaryota, Reverse transcriptase zinc-binding domain protein</fullName>
    </submittedName>
</protein>
<dbReference type="EMBL" id="PKPP01006825">
    <property type="protein sequence ID" value="PWA55206.1"/>
    <property type="molecule type" value="Genomic_DNA"/>
</dbReference>
<dbReference type="PANTHER" id="PTHR36617">
    <property type="entry name" value="PROTEIN, PUTATIVE-RELATED"/>
    <property type="match status" value="1"/>
</dbReference>
<keyword evidence="2" id="KW-0695">RNA-directed DNA polymerase</keyword>
<keyword evidence="2" id="KW-0548">Nucleotidyltransferase</keyword>
<dbReference type="InterPro" id="IPR026960">
    <property type="entry name" value="RVT-Znf"/>
</dbReference>
<sequence length="364" mass="41784">MALYGGLHDNSSLKPNSGPWYHIMKLKEELLNSGINLSSLFKRKIGNGQKTSFWNDNWLGGSPLCVSFPRLHRLDSNPDCFVSERAPTVRQSTSVLAPVDLSSGTQNLLLGSGPSGFLPPPGLIFKWAWSRVLYTTHEIEELRDITSLLSHLNLSQEEDSWEFTMDASRKFTVKSMNSHITSLSYPSSLQPTRWNKALPSKININTWRAMNSRLPTRRNLAARGIELHSIRCPLCDEDIETEEHIFVRCKIALDIWRDILKWWNITNVHLNNLYDVIHLADYAPIAGKFSSFFDVVVQTTIWALWKFRNESTFSMKRPRKDLILSDIKLLSFTWVSSRCKKTCLNWIEWFNDPCNALPTLCNLP</sequence>
<dbReference type="STRING" id="35608.A0A2U1M1R5"/>
<evidence type="ECO:0000313" key="2">
    <source>
        <dbReference type="EMBL" id="PWA55206.1"/>
    </source>
</evidence>
<accession>A0A2U1M1R5</accession>
<keyword evidence="3" id="KW-1185">Reference proteome</keyword>
<evidence type="ECO:0000313" key="3">
    <source>
        <dbReference type="Proteomes" id="UP000245207"/>
    </source>
</evidence>
<dbReference type="GO" id="GO:0003964">
    <property type="term" value="F:RNA-directed DNA polymerase activity"/>
    <property type="evidence" value="ECO:0007669"/>
    <property type="project" value="UniProtKB-KW"/>
</dbReference>
<reference evidence="2 3" key="1">
    <citation type="journal article" date="2018" name="Mol. Plant">
        <title>The genome of Artemisia annua provides insight into the evolution of Asteraceae family and artemisinin biosynthesis.</title>
        <authorList>
            <person name="Shen Q."/>
            <person name="Zhang L."/>
            <person name="Liao Z."/>
            <person name="Wang S."/>
            <person name="Yan T."/>
            <person name="Shi P."/>
            <person name="Liu M."/>
            <person name="Fu X."/>
            <person name="Pan Q."/>
            <person name="Wang Y."/>
            <person name="Lv Z."/>
            <person name="Lu X."/>
            <person name="Zhang F."/>
            <person name="Jiang W."/>
            <person name="Ma Y."/>
            <person name="Chen M."/>
            <person name="Hao X."/>
            <person name="Li L."/>
            <person name="Tang Y."/>
            <person name="Lv G."/>
            <person name="Zhou Y."/>
            <person name="Sun X."/>
            <person name="Brodelius P.E."/>
            <person name="Rose J.K.C."/>
            <person name="Tang K."/>
        </authorList>
    </citation>
    <scope>NUCLEOTIDE SEQUENCE [LARGE SCALE GENOMIC DNA]</scope>
    <source>
        <strain evidence="3">cv. Huhao1</strain>
        <tissue evidence="2">Leaf</tissue>
    </source>
</reference>
<organism evidence="2 3">
    <name type="scientific">Artemisia annua</name>
    <name type="common">Sweet wormwood</name>
    <dbReference type="NCBI Taxonomy" id="35608"/>
    <lineage>
        <taxon>Eukaryota</taxon>
        <taxon>Viridiplantae</taxon>
        <taxon>Streptophyta</taxon>
        <taxon>Embryophyta</taxon>
        <taxon>Tracheophyta</taxon>
        <taxon>Spermatophyta</taxon>
        <taxon>Magnoliopsida</taxon>
        <taxon>eudicotyledons</taxon>
        <taxon>Gunneridae</taxon>
        <taxon>Pentapetalae</taxon>
        <taxon>asterids</taxon>
        <taxon>campanulids</taxon>
        <taxon>Asterales</taxon>
        <taxon>Asteraceae</taxon>
        <taxon>Asteroideae</taxon>
        <taxon>Anthemideae</taxon>
        <taxon>Artemisiinae</taxon>
        <taxon>Artemisia</taxon>
    </lineage>
</organism>
<name>A0A2U1M1R5_ARTAN</name>
<dbReference type="Proteomes" id="UP000245207">
    <property type="component" value="Unassembled WGS sequence"/>
</dbReference>
<proteinExistence type="predicted"/>
<evidence type="ECO:0000259" key="1">
    <source>
        <dbReference type="Pfam" id="PF13966"/>
    </source>
</evidence>
<keyword evidence="2" id="KW-0808">Transferase</keyword>
<dbReference type="PANTHER" id="PTHR36617:SF16">
    <property type="entry name" value="OS04G0516500 PROTEIN"/>
    <property type="match status" value="1"/>
</dbReference>
<dbReference type="Pfam" id="PF13966">
    <property type="entry name" value="zf-RVT"/>
    <property type="match status" value="1"/>
</dbReference>
<gene>
    <name evidence="2" type="ORF">CTI12_AA235070</name>
</gene>